<name>A0A0K9PA74_ZOSMR</name>
<protein>
    <submittedName>
        <fullName evidence="1">Uncharacterized protein</fullName>
    </submittedName>
</protein>
<dbReference type="STRING" id="29655.A0A0K9PA74"/>
<proteinExistence type="predicted"/>
<dbReference type="PANTHER" id="PTHR36702">
    <property type="entry name" value="HOLLIDAY JUNCTION RESOLVASE"/>
    <property type="match status" value="1"/>
</dbReference>
<organism evidence="1 2">
    <name type="scientific">Zostera marina</name>
    <name type="common">Eelgrass</name>
    <dbReference type="NCBI Taxonomy" id="29655"/>
    <lineage>
        <taxon>Eukaryota</taxon>
        <taxon>Viridiplantae</taxon>
        <taxon>Streptophyta</taxon>
        <taxon>Embryophyta</taxon>
        <taxon>Tracheophyta</taxon>
        <taxon>Spermatophyta</taxon>
        <taxon>Magnoliopsida</taxon>
        <taxon>Liliopsida</taxon>
        <taxon>Zosteraceae</taxon>
        <taxon>Zostera</taxon>
    </lineage>
</organism>
<accession>A0A0K9PA74</accession>
<dbReference type="AlphaFoldDB" id="A0A0K9PA74"/>
<evidence type="ECO:0000313" key="1">
    <source>
        <dbReference type="EMBL" id="KMZ65876.1"/>
    </source>
</evidence>
<dbReference type="Proteomes" id="UP000036987">
    <property type="component" value="Unassembled WGS sequence"/>
</dbReference>
<dbReference type="OrthoDB" id="1925340at2759"/>
<comment type="caution">
    <text evidence="1">The sequence shown here is derived from an EMBL/GenBank/DDBJ whole genome shotgun (WGS) entry which is preliminary data.</text>
</comment>
<dbReference type="OMA" id="MELWCFM"/>
<dbReference type="PANTHER" id="PTHR36702:SF1">
    <property type="entry name" value="HOLLIDAY JUNCTION RESOLVASE"/>
    <property type="match status" value="1"/>
</dbReference>
<keyword evidence="2" id="KW-1185">Reference proteome</keyword>
<evidence type="ECO:0000313" key="2">
    <source>
        <dbReference type="Proteomes" id="UP000036987"/>
    </source>
</evidence>
<reference evidence="2" key="1">
    <citation type="journal article" date="2016" name="Nature">
        <title>The genome of the seagrass Zostera marina reveals angiosperm adaptation to the sea.</title>
        <authorList>
            <person name="Olsen J.L."/>
            <person name="Rouze P."/>
            <person name="Verhelst B."/>
            <person name="Lin Y.-C."/>
            <person name="Bayer T."/>
            <person name="Collen J."/>
            <person name="Dattolo E."/>
            <person name="De Paoli E."/>
            <person name="Dittami S."/>
            <person name="Maumus F."/>
            <person name="Michel G."/>
            <person name="Kersting A."/>
            <person name="Lauritano C."/>
            <person name="Lohaus R."/>
            <person name="Toepel M."/>
            <person name="Tonon T."/>
            <person name="Vanneste K."/>
            <person name="Amirebrahimi M."/>
            <person name="Brakel J."/>
            <person name="Bostroem C."/>
            <person name="Chovatia M."/>
            <person name="Grimwood J."/>
            <person name="Jenkins J.W."/>
            <person name="Jueterbock A."/>
            <person name="Mraz A."/>
            <person name="Stam W.T."/>
            <person name="Tice H."/>
            <person name="Bornberg-Bauer E."/>
            <person name="Green P.J."/>
            <person name="Pearson G.A."/>
            <person name="Procaccini G."/>
            <person name="Duarte C.M."/>
            <person name="Schmutz J."/>
            <person name="Reusch T.B.H."/>
            <person name="Van de Peer Y."/>
        </authorList>
    </citation>
    <scope>NUCLEOTIDE SEQUENCE [LARGE SCALE GENOMIC DNA]</scope>
    <source>
        <strain evidence="2">cv. Finnish</strain>
    </source>
</reference>
<dbReference type="EMBL" id="LFYR01001005">
    <property type="protein sequence ID" value="KMZ65876.1"/>
    <property type="molecule type" value="Genomic_DNA"/>
</dbReference>
<dbReference type="Pfam" id="PF14868">
    <property type="entry name" value="DUF4487"/>
    <property type="match status" value="1"/>
</dbReference>
<gene>
    <name evidence="1" type="ORF">ZOSMA_307G00100</name>
</gene>
<sequence>MEGEKKHGDFHSLLEVIKSSNVLEDRLALIKELGECNVPEICDLVFAVECLPGSLMEAWTFWDESTCSGISQCMLNKEILHLAAKYLKMQLPQCITHFTILGTKAGMWCIKHLEIVNASTERDQNEAHQVLFLQLALDTLGISASIILSHTESSVLEEKTLLIVENFVLQQMTLIKTFISEIKTIHSIASAFLKVVPVILDSLIELSKSSLHAVNLNISIIKGLHELGISAASGGGNFGMILNCSWKGVVTLLRLAKCEVTVRIDVGDVFLTLVSLATDSLRCIVETWIHAFKEGRRLTLSEAKKALFLVKFYLVNAVRISSDFPCEALNASMELTKCVLMITSIVVSFSKENLLKAASEALSLVLQPTSFLLLHTIFDSNTVQHDCKLLILDRLFPCESSSIFPPHEKLHDSTSFSDISSHLLDGTETLTLGRVMLFLNLLKTSVLLREEMLFEISKKLEYLFSCLSDENIYSCVILLHIPVLSASGTTTSIDWHPLLAYLIHVLQTFMILASASVLAWSEVETFLISNVFHPHIICIEIVLELWCFLIRHADKDMMEDALNSLCLLLKAVALYQPALTPFSPLRRIARFICIIACCSPQATANHIYSSVLANDKFDLSSASQLAMLMERFPLNLISEDLRNSFIKRLLNTFLQLTEDNNGRLTLLDRFQSSESSILGLPIHTFSHAMHCCKISMHDDCYDDKVYWLLKFAVSVVREYPNVHKHMKDQYILLLSAILHVISDTKHLFTSDEMGQLILELRTMFLSSVNVNDNALYKCKASLISFMANLGEMEIEGTLSIFFSPICDLYHMLLKERHWASAHLSLTAFGYFTSCTSCNELWKFVPHDAALSFDKETGSETSEERFMSEFKAFLEKESSIDVFTSSKEQLDILVNEGALLRKRLEKTKTSHYIVEMPESESMEIDDKQVTSKKRKLPDGISEGLALLQNGLKTLTDDFACKDTGELKERFCNHLSCLDEILSQLFSLSNDN</sequence>
<dbReference type="InterPro" id="IPR027902">
    <property type="entry name" value="DUF4487"/>
</dbReference>